<feature type="domain" description="Small ribosomal subunit protein eS4 N-terminal" evidence="9">
    <location>
        <begin position="3"/>
        <end position="35"/>
    </location>
</feature>
<evidence type="ECO:0000313" key="10">
    <source>
        <dbReference type="EMBL" id="ANV79775.1"/>
    </source>
</evidence>
<dbReference type="Gene3D" id="3.10.290.10">
    <property type="entry name" value="RNA-binding S4 domain"/>
    <property type="match status" value="1"/>
</dbReference>
<evidence type="ECO:0000256" key="6">
    <source>
        <dbReference type="ARBA" id="ARBA00035272"/>
    </source>
</evidence>
<evidence type="ECO:0000256" key="5">
    <source>
        <dbReference type="ARBA" id="ARBA00023274"/>
    </source>
</evidence>
<reference evidence="10" key="2">
    <citation type="journal article" date="2015" name="ISME J.">
        <title>A new class of marine Euryarchaeota group II from the Mediterranean deep chlorophyll maximum.</title>
        <authorList>
            <person name="Martin-Cuadrado A.B."/>
            <person name="Garcia-Heredia I."/>
            <person name="Molto A.G."/>
            <person name="Lopez-Ubeda R."/>
            <person name="Kimes N."/>
            <person name="Lopez-Garcia P."/>
            <person name="Moreira D."/>
            <person name="Rodriguez-Valera F."/>
        </authorList>
    </citation>
    <scope>NUCLEOTIDE SEQUENCE</scope>
</reference>
<dbReference type="InterPro" id="IPR014722">
    <property type="entry name" value="Rib_uL2_dom2"/>
</dbReference>
<dbReference type="HAMAP" id="MF_00485">
    <property type="entry name" value="Ribosomal_eS4"/>
    <property type="match status" value="1"/>
</dbReference>
<dbReference type="InterPro" id="IPR013843">
    <property type="entry name" value="Ribosomal_eS4_N"/>
</dbReference>
<dbReference type="PANTHER" id="PTHR11581:SF0">
    <property type="entry name" value="SMALL RIBOSOMAL SUBUNIT PROTEIN ES4"/>
    <property type="match status" value="1"/>
</dbReference>
<keyword evidence="4 7" id="KW-0689">Ribosomal protein</keyword>
<dbReference type="PIRSF" id="PIRSF002116">
    <property type="entry name" value="Ribosomal_S4"/>
    <property type="match status" value="1"/>
</dbReference>
<dbReference type="Gene3D" id="2.30.30.30">
    <property type="match status" value="1"/>
</dbReference>
<evidence type="ECO:0000256" key="2">
    <source>
        <dbReference type="ARBA" id="ARBA00022730"/>
    </source>
</evidence>
<accession>A0A1B1TBY3</accession>
<gene>
    <name evidence="7" type="primary">rps4e</name>
</gene>
<name>A0A1B1TBY3_9ARCH</name>
<evidence type="ECO:0000256" key="1">
    <source>
        <dbReference type="ARBA" id="ARBA00007500"/>
    </source>
</evidence>
<sequence>MSSSHIKRLMMPRSWPLPRKTTVWVQKPDPCGHSIENCMPMGIILRDVIGVAHNRREAKKILHSRKIMVDGRIETALGRGVGLMDVLTVGENNYRCILDMNGKLRYRPISSKEASSKTCRVMGKTTISGGKTQLHLHDGRNIIFDSNPEYKSGDSVVISLPEQEIISHHKFEEGALSYLTGGSHIGETATVRSHEIKRSSKDNEVSFDDFGTIADYVFIIGDKKDIPLEVNE</sequence>
<protein>
    <recommendedName>
        <fullName evidence="6 7">Small ribosomal subunit protein eS4</fullName>
    </recommendedName>
</protein>
<keyword evidence="5 7" id="KW-0687">Ribonucleoprotein</keyword>
<dbReference type="Pfam" id="PF00900">
    <property type="entry name" value="Ribosomal_S4e"/>
    <property type="match status" value="1"/>
</dbReference>
<dbReference type="PANTHER" id="PTHR11581">
    <property type="entry name" value="30S/40S RIBOSOMAL PROTEIN S4"/>
    <property type="match status" value="1"/>
</dbReference>
<keyword evidence="2" id="KW-0699">rRNA-binding</keyword>
<evidence type="ECO:0000256" key="7">
    <source>
        <dbReference type="HAMAP-Rule" id="MF_00485"/>
    </source>
</evidence>
<evidence type="ECO:0000256" key="4">
    <source>
        <dbReference type="ARBA" id="ARBA00022980"/>
    </source>
</evidence>
<feature type="domain" description="Small ribosomal subunit protein eS4 central region" evidence="8">
    <location>
        <begin position="92"/>
        <end position="165"/>
    </location>
</feature>
<evidence type="ECO:0000256" key="3">
    <source>
        <dbReference type="ARBA" id="ARBA00022884"/>
    </source>
</evidence>
<keyword evidence="3 7" id="KW-0694">RNA-binding</keyword>
<dbReference type="InterPro" id="IPR038237">
    <property type="entry name" value="Ribosomal_eS4_central_sf"/>
</dbReference>
<dbReference type="GO" id="GO:0022627">
    <property type="term" value="C:cytosolic small ribosomal subunit"/>
    <property type="evidence" value="ECO:0007669"/>
    <property type="project" value="TreeGrafter"/>
</dbReference>
<dbReference type="EMBL" id="KP211851">
    <property type="protein sequence ID" value="ANV79775.1"/>
    <property type="molecule type" value="Genomic_DNA"/>
</dbReference>
<dbReference type="Gene3D" id="2.40.50.740">
    <property type="match status" value="1"/>
</dbReference>
<organism evidence="10">
    <name type="scientific">Candidatus Thalassarchaea marina</name>
    <dbReference type="NCBI Taxonomy" id="1680828"/>
    <lineage>
        <taxon>Archaea</taxon>
        <taxon>Methanobacteriati</taxon>
        <taxon>Thermoplasmatota</taxon>
        <taxon>Candidatus Poseidoniia</taxon>
        <taxon>Candidatus Poseidoniia incertae sedis</taxon>
    </lineage>
</organism>
<dbReference type="NCBIfam" id="NF003312">
    <property type="entry name" value="PRK04313.1"/>
    <property type="match status" value="1"/>
</dbReference>
<dbReference type="Pfam" id="PF08071">
    <property type="entry name" value="RS4NT"/>
    <property type="match status" value="1"/>
</dbReference>
<evidence type="ECO:0000259" key="9">
    <source>
        <dbReference type="Pfam" id="PF08071"/>
    </source>
</evidence>
<dbReference type="SUPFAM" id="SSF55174">
    <property type="entry name" value="Alpha-L RNA-binding motif"/>
    <property type="match status" value="1"/>
</dbReference>
<dbReference type="InterPro" id="IPR000876">
    <property type="entry name" value="Ribosomal_eS4"/>
</dbReference>
<proteinExistence type="inferred from homology"/>
<dbReference type="AlphaFoldDB" id="A0A1B1TBY3"/>
<evidence type="ECO:0000259" key="8">
    <source>
        <dbReference type="Pfam" id="PF00900"/>
    </source>
</evidence>
<dbReference type="GO" id="GO:0019843">
    <property type="term" value="F:rRNA binding"/>
    <property type="evidence" value="ECO:0007669"/>
    <property type="project" value="UniProtKB-KW"/>
</dbReference>
<dbReference type="GO" id="GO:0006412">
    <property type="term" value="P:translation"/>
    <property type="evidence" value="ECO:0007669"/>
    <property type="project" value="UniProtKB-UniRule"/>
</dbReference>
<dbReference type="InterPro" id="IPR036986">
    <property type="entry name" value="S4_RNA-bd_sf"/>
</dbReference>
<reference evidence="10" key="1">
    <citation type="submission" date="2014-11" db="EMBL/GenBank/DDBJ databases">
        <authorList>
            <person name="Zhu J."/>
            <person name="Qi W."/>
            <person name="Song R."/>
        </authorList>
    </citation>
    <scope>NUCLEOTIDE SEQUENCE</scope>
</reference>
<comment type="similarity">
    <text evidence="1 7">Belongs to the eukaryotic ribosomal protein eS4 family.</text>
</comment>
<dbReference type="InterPro" id="IPR013845">
    <property type="entry name" value="Ribosomal_eS4_central_region"/>
</dbReference>
<dbReference type="GO" id="GO:0003735">
    <property type="term" value="F:structural constituent of ribosome"/>
    <property type="evidence" value="ECO:0007669"/>
    <property type="project" value="InterPro"/>
</dbReference>